<dbReference type="Gene3D" id="3.40.1190.20">
    <property type="match status" value="1"/>
</dbReference>
<evidence type="ECO:0000256" key="2">
    <source>
        <dbReference type="ARBA" id="ARBA00022840"/>
    </source>
</evidence>
<feature type="binding site" evidence="6">
    <location>
        <position position="226"/>
    </location>
    <ligand>
        <name>(6S)-NADPHX</name>
        <dbReference type="ChEBI" id="CHEBI:64076"/>
    </ligand>
</feature>
<dbReference type="NCBIfam" id="TIGR00196">
    <property type="entry name" value="yjeF_cterm"/>
    <property type="match status" value="1"/>
</dbReference>
<evidence type="ECO:0000313" key="8">
    <source>
        <dbReference type="EMBL" id="RNB52423.1"/>
    </source>
</evidence>
<evidence type="ECO:0000256" key="4">
    <source>
        <dbReference type="ARBA" id="ARBA00023027"/>
    </source>
</evidence>
<evidence type="ECO:0000313" key="9">
    <source>
        <dbReference type="Proteomes" id="UP000275048"/>
    </source>
</evidence>
<name>A0A3M8AMV3_9MICO</name>
<dbReference type="Pfam" id="PF01256">
    <property type="entry name" value="Carb_kinase"/>
    <property type="match status" value="1"/>
</dbReference>
<dbReference type="HAMAP" id="MF_01965">
    <property type="entry name" value="NADHX_dehydratase"/>
    <property type="match status" value="1"/>
</dbReference>
<evidence type="ECO:0000256" key="1">
    <source>
        <dbReference type="ARBA" id="ARBA00022741"/>
    </source>
</evidence>
<feature type="binding site" evidence="6">
    <location>
        <position position="114"/>
    </location>
    <ligand>
        <name>(6S)-NADPHX</name>
        <dbReference type="ChEBI" id="CHEBI:64076"/>
    </ligand>
</feature>
<dbReference type="EMBL" id="RHHB01000001">
    <property type="protein sequence ID" value="RNB52423.1"/>
    <property type="molecule type" value="Genomic_DNA"/>
</dbReference>
<dbReference type="GO" id="GO:0005524">
    <property type="term" value="F:ATP binding"/>
    <property type="evidence" value="ECO:0007669"/>
    <property type="project" value="UniProtKB-KW"/>
</dbReference>
<comment type="similarity">
    <text evidence="6">Belongs to the NnrD/CARKD family.</text>
</comment>
<dbReference type="GO" id="GO:0046496">
    <property type="term" value="P:nicotinamide nucleotide metabolic process"/>
    <property type="evidence" value="ECO:0007669"/>
    <property type="project" value="UniProtKB-UniRule"/>
</dbReference>
<dbReference type="PROSITE" id="PS51383">
    <property type="entry name" value="YJEF_C_3"/>
    <property type="match status" value="1"/>
</dbReference>
<comment type="caution">
    <text evidence="8">The sequence shown here is derived from an EMBL/GenBank/DDBJ whole genome shotgun (WGS) entry which is preliminary data.</text>
</comment>
<dbReference type="EC" id="4.2.1.136" evidence="6"/>
<gene>
    <name evidence="6" type="primary">nnrD</name>
    <name evidence="8" type="ORF">EDM22_01625</name>
</gene>
<dbReference type="SUPFAM" id="SSF53613">
    <property type="entry name" value="Ribokinase-like"/>
    <property type="match status" value="1"/>
</dbReference>
<feature type="binding site" evidence="6">
    <location>
        <position position="45"/>
    </location>
    <ligand>
        <name>(6S)-NADPHX</name>
        <dbReference type="ChEBI" id="CHEBI:64076"/>
    </ligand>
</feature>
<keyword evidence="5 6" id="KW-0456">Lyase</keyword>
<keyword evidence="4 6" id="KW-0520">NAD</keyword>
<dbReference type="RefSeq" id="WP_122935259.1">
    <property type="nucleotide sequence ID" value="NZ_JBHSNT010000007.1"/>
</dbReference>
<comment type="function">
    <text evidence="6">Catalyzes the dehydration of the S-form of NAD(P)HX at the expense of ADP, which is converted to AMP. Together with NAD(P)HX epimerase, which catalyzes the epimerization of the S- and R-forms, the enzyme allows the repair of both epimers of NAD(P)HX, a damaged form of NAD(P)H that is a result of enzymatic or heat-dependent hydration.</text>
</comment>
<protein>
    <recommendedName>
        <fullName evidence="6">ADP-dependent (S)-NAD(P)H-hydrate dehydratase</fullName>
        <ecNumber evidence="6">4.2.1.136</ecNumber>
    </recommendedName>
    <alternativeName>
        <fullName evidence="6">ADP-dependent NAD(P)HX dehydratase</fullName>
    </alternativeName>
</protein>
<reference evidence="8 9" key="1">
    <citation type="submission" date="2018-10" db="EMBL/GenBank/DDBJ databases">
        <title>Isolation, diversity and antibacterial activity of antinobacteria from the wheat rhizosphere soil.</title>
        <authorList>
            <person name="Sun T."/>
        </authorList>
    </citation>
    <scope>NUCLEOTIDE SEQUENCE [LARGE SCALE GENOMIC DNA]</scope>
    <source>
        <strain evidence="8 9">SJ-23</strain>
    </source>
</reference>
<accession>A0A3M8AMV3</accession>
<dbReference type="Proteomes" id="UP000275048">
    <property type="component" value="Unassembled WGS sequence"/>
</dbReference>
<comment type="cofactor">
    <cofactor evidence="6">
        <name>Mg(2+)</name>
        <dbReference type="ChEBI" id="CHEBI:18420"/>
    </cofactor>
</comment>
<dbReference type="InterPro" id="IPR000631">
    <property type="entry name" value="CARKD"/>
</dbReference>
<dbReference type="CDD" id="cd01171">
    <property type="entry name" value="YXKO-related"/>
    <property type="match status" value="1"/>
</dbReference>
<comment type="catalytic activity">
    <reaction evidence="6">
        <text>(6S)-NADHX + ADP = AMP + phosphate + NADH + H(+)</text>
        <dbReference type="Rhea" id="RHEA:32223"/>
        <dbReference type="ChEBI" id="CHEBI:15378"/>
        <dbReference type="ChEBI" id="CHEBI:43474"/>
        <dbReference type="ChEBI" id="CHEBI:57945"/>
        <dbReference type="ChEBI" id="CHEBI:64074"/>
        <dbReference type="ChEBI" id="CHEBI:456215"/>
        <dbReference type="ChEBI" id="CHEBI:456216"/>
        <dbReference type="EC" id="4.2.1.136"/>
    </reaction>
</comment>
<evidence type="ECO:0000256" key="3">
    <source>
        <dbReference type="ARBA" id="ARBA00022857"/>
    </source>
</evidence>
<dbReference type="GO" id="GO:0052856">
    <property type="term" value="F:NAD(P)HX epimerase activity"/>
    <property type="evidence" value="ECO:0007669"/>
    <property type="project" value="TreeGrafter"/>
</dbReference>
<comment type="subunit">
    <text evidence="6">Homotetramer.</text>
</comment>
<dbReference type="InterPro" id="IPR029056">
    <property type="entry name" value="Ribokinase-like"/>
</dbReference>
<dbReference type="OrthoDB" id="9806925at2"/>
<evidence type="ECO:0000256" key="5">
    <source>
        <dbReference type="ARBA" id="ARBA00023239"/>
    </source>
</evidence>
<evidence type="ECO:0000256" key="6">
    <source>
        <dbReference type="HAMAP-Rule" id="MF_01965"/>
    </source>
</evidence>
<proteinExistence type="inferred from homology"/>
<feature type="binding site" evidence="6">
    <location>
        <position position="225"/>
    </location>
    <ligand>
        <name>AMP</name>
        <dbReference type="ChEBI" id="CHEBI:456215"/>
    </ligand>
</feature>
<dbReference type="PANTHER" id="PTHR12592:SF0">
    <property type="entry name" value="ATP-DEPENDENT (S)-NAD(P)H-HYDRATE DEHYDRATASE"/>
    <property type="match status" value="1"/>
</dbReference>
<keyword evidence="2 6" id="KW-0067">ATP-binding</keyword>
<organism evidence="8 9">
    <name type="scientific">Agromyces tardus</name>
    <dbReference type="NCBI Taxonomy" id="2583849"/>
    <lineage>
        <taxon>Bacteria</taxon>
        <taxon>Bacillati</taxon>
        <taxon>Actinomycetota</taxon>
        <taxon>Actinomycetes</taxon>
        <taxon>Micrococcales</taxon>
        <taxon>Microbacteriaceae</taxon>
        <taxon>Agromyces</taxon>
    </lineage>
</organism>
<dbReference type="PANTHER" id="PTHR12592">
    <property type="entry name" value="ATP-DEPENDENT (S)-NAD(P)H-HYDRATE DEHYDRATASE FAMILY MEMBER"/>
    <property type="match status" value="1"/>
</dbReference>
<dbReference type="GO" id="GO:0052855">
    <property type="term" value="F:ADP-dependent NAD(P)H-hydrate dehydratase activity"/>
    <property type="evidence" value="ECO:0007669"/>
    <property type="project" value="UniProtKB-UniRule"/>
</dbReference>
<sequence>MSPRSEPVRVDERMLRGWPLPPPGDSKNARGRIVVVGGSEQSPGAVMLAGLAALRVGAGRLTLVTPESIAVPVAVAVPEAGVLAMGEEPSPRRLLTDEVREELATADAVLVGPGIADSRLARLLVEAVHVAMGERTGLVLDAFALGVLPELDDLVLPRRAVLSPNTEEAGILLGRDVDDVAEAVARIAARYGAATSCYGEIAAPHGDGPWHVDAGGPGLGTSGSGDVLAGAVAGLLARGADAAQAAVWATYLHADAGDRLSQRIAPLGFLAGELCAELPHALAAVG</sequence>
<keyword evidence="3 6" id="KW-0521">NADP</keyword>
<keyword evidence="1 6" id="KW-0547">Nucleotide-binding</keyword>
<feature type="domain" description="YjeF C-terminal" evidence="7">
    <location>
        <begin position="10"/>
        <end position="285"/>
    </location>
</feature>
<comment type="caution">
    <text evidence="6">Lacks conserved residue(s) required for the propagation of feature annotation.</text>
</comment>
<keyword evidence="9" id="KW-1185">Reference proteome</keyword>
<comment type="catalytic activity">
    <reaction evidence="6">
        <text>(6S)-NADPHX + ADP = AMP + phosphate + NADPH + H(+)</text>
        <dbReference type="Rhea" id="RHEA:32235"/>
        <dbReference type="ChEBI" id="CHEBI:15378"/>
        <dbReference type="ChEBI" id="CHEBI:43474"/>
        <dbReference type="ChEBI" id="CHEBI:57783"/>
        <dbReference type="ChEBI" id="CHEBI:64076"/>
        <dbReference type="ChEBI" id="CHEBI:456215"/>
        <dbReference type="ChEBI" id="CHEBI:456216"/>
        <dbReference type="EC" id="4.2.1.136"/>
    </reaction>
</comment>
<dbReference type="AlphaFoldDB" id="A0A3M8AMV3"/>
<dbReference type="GO" id="GO:0110051">
    <property type="term" value="P:metabolite repair"/>
    <property type="evidence" value="ECO:0007669"/>
    <property type="project" value="TreeGrafter"/>
</dbReference>
<evidence type="ECO:0000259" key="7">
    <source>
        <dbReference type="PROSITE" id="PS51383"/>
    </source>
</evidence>